<evidence type="ECO:0000256" key="7">
    <source>
        <dbReference type="ARBA" id="ARBA00047899"/>
    </source>
</evidence>
<keyword evidence="5 13" id="KW-0418">Kinase</keyword>
<gene>
    <name evidence="13" type="primary">pknB</name>
    <name evidence="13" type="ORF">IU449_22300</name>
</gene>
<dbReference type="PANTHER" id="PTHR43289:SF34">
    <property type="entry name" value="SERINE_THREONINE-PROTEIN KINASE YBDM-RELATED"/>
    <property type="match status" value="1"/>
</dbReference>
<evidence type="ECO:0000256" key="2">
    <source>
        <dbReference type="ARBA" id="ARBA00022527"/>
    </source>
</evidence>
<evidence type="ECO:0000313" key="13">
    <source>
        <dbReference type="EMBL" id="MBF6357242.1"/>
    </source>
</evidence>
<evidence type="ECO:0000256" key="1">
    <source>
        <dbReference type="ARBA" id="ARBA00012513"/>
    </source>
</evidence>
<organism evidence="13 14">
    <name type="scientific">Nocardia higoensis</name>
    <dbReference type="NCBI Taxonomy" id="228599"/>
    <lineage>
        <taxon>Bacteria</taxon>
        <taxon>Bacillati</taxon>
        <taxon>Actinomycetota</taxon>
        <taxon>Actinomycetes</taxon>
        <taxon>Mycobacteriales</taxon>
        <taxon>Nocardiaceae</taxon>
        <taxon>Nocardia</taxon>
    </lineage>
</organism>
<evidence type="ECO:0000256" key="8">
    <source>
        <dbReference type="ARBA" id="ARBA00048679"/>
    </source>
</evidence>
<dbReference type="SUPFAM" id="SSF56112">
    <property type="entry name" value="Protein kinase-like (PK-like)"/>
    <property type="match status" value="1"/>
</dbReference>
<evidence type="ECO:0000256" key="9">
    <source>
        <dbReference type="SAM" id="MobiDB-lite"/>
    </source>
</evidence>
<dbReference type="CDD" id="cd14014">
    <property type="entry name" value="STKc_PknB_like"/>
    <property type="match status" value="1"/>
</dbReference>
<evidence type="ECO:0000256" key="4">
    <source>
        <dbReference type="ARBA" id="ARBA00022741"/>
    </source>
</evidence>
<dbReference type="Pfam" id="PF00069">
    <property type="entry name" value="Pkinase"/>
    <property type="match status" value="1"/>
</dbReference>
<reference evidence="13 14" key="1">
    <citation type="submission" date="2020-10" db="EMBL/GenBank/DDBJ databases">
        <title>Identification of Nocardia species via Next-generation sequencing and recognition of intraspecies genetic diversity.</title>
        <authorList>
            <person name="Li P."/>
            <person name="Li P."/>
            <person name="Lu B."/>
        </authorList>
    </citation>
    <scope>NUCLEOTIDE SEQUENCE [LARGE SCALE GENOMIC DNA]</scope>
    <source>
        <strain evidence="13 14">BJ06-0143</strain>
    </source>
</reference>
<evidence type="ECO:0000313" key="14">
    <source>
        <dbReference type="Proteomes" id="UP000707731"/>
    </source>
</evidence>
<feature type="domain" description="Protein kinase" evidence="11">
    <location>
        <begin position="6"/>
        <end position="267"/>
    </location>
</feature>
<dbReference type="InterPro" id="IPR005543">
    <property type="entry name" value="PASTA_dom"/>
</dbReference>
<dbReference type="InterPro" id="IPR011009">
    <property type="entry name" value="Kinase-like_dom_sf"/>
</dbReference>
<evidence type="ECO:0000256" key="10">
    <source>
        <dbReference type="SAM" id="Phobius"/>
    </source>
</evidence>
<dbReference type="Proteomes" id="UP000707731">
    <property type="component" value="Unassembled WGS sequence"/>
</dbReference>
<evidence type="ECO:0000259" key="12">
    <source>
        <dbReference type="PROSITE" id="PS51178"/>
    </source>
</evidence>
<accession>A0ABS0DI33</accession>
<dbReference type="SMART" id="SM00220">
    <property type="entry name" value="S_TKc"/>
    <property type="match status" value="1"/>
</dbReference>
<dbReference type="Gene3D" id="3.30.10.20">
    <property type="match status" value="4"/>
</dbReference>
<dbReference type="GO" id="GO:0016301">
    <property type="term" value="F:kinase activity"/>
    <property type="evidence" value="ECO:0007669"/>
    <property type="project" value="UniProtKB-KW"/>
</dbReference>
<comment type="catalytic activity">
    <reaction evidence="7">
        <text>L-threonyl-[protein] + ATP = O-phospho-L-threonyl-[protein] + ADP + H(+)</text>
        <dbReference type="Rhea" id="RHEA:46608"/>
        <dbReference type="Rhea" id="RHEA-COMP:11060"/>
        <dbReference type="Rhea" id="RHEA-COMP:11605"/>
        <dbReference type="ChEBI" id="CHEBI:15378"/>
        <dbReference type="ChEBI" id="CHEBI:30013"/>
        <dbReference type="ChEBI" id="CHEBI:30616"/>
        <dbReference type="ChEBI" id="CHEBI:61977"/>
        <dbReference type="ChEBI" id="CHEBI:456216"/>
        <dbReference type="EC" id="2.7.11.1"/>
    </reaction>
</comment>
<dbReference type="NCBIfam" id="NF033483">
    <property type="entry name" value="PknB_PASTA_kin"/>
    <property type="match status" value="1"/>
</dbReference>
<evidence type="ECO:0000256" key="3">
    <source>
        <dbReference type="ARBA" id="ARBA00022679"/>
    </source>
</evidence>
<feature type="domain" description="PASTA" evidence="12">
    <location>
        <begin position="403"/>
        <end position="469"/>
    </location>
</feature>
<proteinExistence type="predicted"/>
<keyword evidence="2" id="KW-0723">Serine/threonine-protein kinase</keyword>
<comment type="catalytic activity">
    <reaction evidence="8">
        <text>L-seryl-[protein] + ATP = O-phospho-L-seryl-[protein] + ADP + H(+)</text>
        <dbReference type="Rhea" id="RHEA:17989"/>
        <dbReference type="Rhea" id="RHEA-COMP:9863"/>
        <dbReference type="Rhea" id="RHEA-COMP:11604"/>
        <dbReference type="ChEBI" id="CHEBI:15378"/>
        <dbReference type="ChEBI" id="CHEBI:29999"/>
        <dbReference type="ChEBI" id="CHEBI:30616"/>
        <dbReference type="ChEBI" id="CHEBI:83421"/>
        <dbReference type="ChEBI" id="CHEBI:456216"/>
        <dbReference type="EC" id="2.7.11.1"/>
    </reaction>
</comment>
<dbReference type="SMART" id="SM00740">
    <property type="entry name" value="PASTA"/>
    <property type="match status" value="4"/>
</dbReference>
<dbReference type="Gene3D" id="3.30.200.20">
    <property type="entry name" value="Phosphorylase Kinase, domain 1"/>
    <property type="match status" value="1"/>
</dbReference>
<keyword evidence="6" id="KW-0067">ATP-binding</keyword>
<comment type="caution">
    <text evidence="13">The sequence shown here is derived from an EMBL/GenBank/DDBJ whole genome shotgun (WGS) entry which is preliminary data.</text>
</comment>
<feature type="transmembrane region" description="Helical" evidence="10">
    <location>
        <begin position="380"/>
        <end position="401"/>
    </location>
</feature>
<feature type="domain" description="PASTA" evidence="12">
    <location>
        <begin position="536"/>
        <end position="603"/>
    </location>
</feature>
<dbReference type="PROSITE" id="PS50011">
    <property type="entry name" value="PROTEIN_KINASE_DOM"/>
    <property type="match status" value="1"/>
</dbReference>
<feature type="region of interest" description="Disordered" evidence="9">
    <location>
        <begin position="299"/>
        <end position="368"/>
    </location>
</feature>
<dbReference type="PANTHER" id="PTHR43289">
    <property type="entry name" value="MITOGEN-ACTIVATED PROTEIN KINASE KINASE KINASE 20-RELATED"/>
    <property type="match status" value="1"/>
</dbReference>
<keyword evidence="4" id="KW-0547">Nucleotide-binding</keyword>
<dbReference type="PROSITE" id="PS51178">
    <property type="entry name" value="PASTA"/>
    <property type="match status" value="4"/>
</dbReference>
<sequence>MLDGRYRIDAPIARGGMSTVFRGVDTRLDRPVAIKVMDPKFAGDPQFLTRFELEARTVARLSHPALVAVYDQGIDGEHPFLIMELVQGGTLRELLRERGPMPPHAARAVVEPVLAAIGVAHRQGLVHRDIKPENVLISDAGEVKIADFGLVRAVAAANTTAAGVILGTAAYLSPEQVTTGQTDARSDVYAFGILLFELLTGQVPFTGDNSLSVALQRVDNDVPSPSSYIDGVPIEFDELVAKATAREPAHRFANADEMLAELRHIAAQLDLPPYRVPAPQDSAEHLSARHRAADLSQAAFGQPPAHPPAEQPHHHRTRVVTGPQPHQDDYDDYDDHGGYAPADYAPSAYNQPGRPAAPHYEPAGAHSPYRAAQSNSRRTTLIWVAVVAALTLLVGIGGWWLGVGRYSAVPPIAGLTAEQATEAIIEAGFTAQTEPKASDTVPVGGVVGSDPPAGAKITKGSTVSVLVSNGKPKVPAVQPGDDIDSVIAQIEDAGLTPVRAGETGSAAPEGTLAKVEPQPGTVLPLNGQVKVYISNGAQPVQVPDVRGKTVEEAEAALAAVGITVRSTTETYDKTIEAGSVISTDPVEGTTIDPGQGVSLVVSNAVKIPGVIGKSVADAREILEQLGLQVQVRQLTPRDSSVVISQSPTIANKVQPGSTVTLIALP</sequence>
<evidence type="ECO:0000259" key="11">
    <source>
        <dbReference type="PROSITE" id="PS50011"/>
    </source>
</evidence>
<keyword evidence="14" id="KW-1185">Reference proteome</keyword>
<dbReference type="EC" id="2.7.11.1" evidence="1"/>
<feature type="domain" description="PASTA" evidence="12">
    <location>
        <begin position="604"/>
        <end position="665"/>
    </location>
</feature>
<evidence type="ECO:0000256" key="6">
    <source>
        <dbReference type="ARBA" id="ARBA00022840"/>
    </source>
</evidence>
<evidence type="ECO:0000256" key="5">
    <source>
        <dbReference type="ARBA" id="ARBA00022777"/>
    </source>
</evidence>
<dbReference type="CDD" id="cd06577">
    <property type="entry name" value="PASTA_pknB"/>
    <property type="match status" value="4"/>
</dbReference>
<keyword evidence="10" id="KW-1133">Transmembrane helix</keyword>
<keyword evidence="10" id="KW-0812">Transmembrane</keyword>
<dbReference type="Gene3D" id="1.10.510.10">
    <property type="entry name" value="Transferase(Phosphotransferase) domain 1"/>
    <property type="match status" value="1"/>
</dbReference>
<dbReference type="InterPro" id="IPR000719">
    <property type="entry name" value="Prot_kinase_dom"/>
</dbReference>
<feature type="domain" description="PASTA" evidence="12">
    <location>
        <begin position="470"/>
        <end position="535"/>
    </location>
</feature>
<keyword evidence="3" id="KW-0808">Transferase</keyword>
<name>A0ABS0DI33_9NOCA</name>
<dbReference type="Pfam" id="PF03793">
    <property type="entry name" value="PASTA"/>
    <property type="match status" value="4"/>
</dbReference>
<protein>
    <recommendedName>
        <fullName evidence="1">non-specific serine/threonine protein kinase</fullName>
        <ecNumber evidence="1">2.7.11.1</ecNumber>
    </recommendedName>
</protein>
<dbReference type="SUPFAM" id="SSF54184">
    <property type="entry name" value="Penicillin-binding protein 2x (pbp-2x), c-terminal domain"/>
    <property type="match status" value="1"/>
</dbReference>
<dbReference type="EMBL" id="JADLQN010000004">
    <property type="protein sequence ID" value="MBF6357242.1"/>
    <property type="molecule type" value="Genomic_DNA"/>
</dbReference>
<feature type="region of interest" description="Disordered" evidence="9">
    <location>
        <begin position="499"/>
        <end position="519"/>
    </location>
</feature>
<keyword evidence="10" id="KW-0472">Membrane</keyword>
<dbReference type="PROSITE" id="PS00108">
    <property type="entry name" value="PROTEIN_KINASE_ST"/>
    <property type="match status" value="1"/>
</dbReference>
<dbReference type="InterPro" id="IPR008271">
    <property type="entry name" value="Ser/Thr_kinase_AS"/>
</dbReference>